<keyword evidence="7" id="KW-0675">Receptor</keyword>
<protein>
    <recommendedName>
        <fullName evidence="11">Odorant receptor</fullName>
    </recommendedName>
</protein>
<feature type="transmembrane region" description="Helical" evidence="9">
    <location>
        <begin position="225"/>
        <end position="248"/>
    </location>
</feature>
<evidence type="ECO:0000256" key="2">
    <source>
        <dbReference type="ARBA" id="ARBA00022606"/>
    </source>
</evidence>
<reference evidence="10" key="1">
    <citation type="submission" date="2021-05" db="EMBL/GenBank/DDBJ databases">
        <authorList>
            <person name="Alioto T."/>
            <person name="Alioto T."/>
            <person name="Gomez Garrido J."/>
        </authorList>
    </citation>
    <scope>NUCLEOTIDE SEQUENCE</scope>
</reference>
<evidence type="ECO:0000256" key="7">
    <source>
        <dbReference type="ARBA" id="ARBA00023170"/>
    </source>
</evidence>
<keyword evidence="6 9" id="KW-0472">Membrane</keyword>
<evidence type="ECO:0000256" key="9">
    <source>
        <dbReference type="SAM" id="Phobius"/>
    </source>
</evidence>
<evidence type="ECO:0000256" key="6">
    <source>
        <dbReference type="ARBA" id="ARBA00023136"/>
    </source>
</evidence>
<dbReference type="GO" id="GO:0005549">
    <property type="term" value="F:odorant binding"/>
    <property type="evidence" value="ECO:0007669"/>
    <property type="project" value="InterPro"/>
</dbReference>
<feature type="transmembrane region" description="Helical" evidence="9">
    <location>
        <begin position="68"/>
        <end position="87"/>
    </location>
</feature>
<dbReference type="GO" id="GO:0016020">
    <property type="term" value="C:membrane"/>
    <property type="evidence" value="ECO:0007669"/>
    <property type="project" value="UniProtKB-SubCell"/>
</dbReference>
<keyword evidence="2" id="KW-0716">Sensory transduction</keyword>
<evidence type="ECO:0000256" key="3">
    <source>
        <dbReference type="ARBA" id="ARBA00022692"/>
    </source>
</evidence>
<dbReference type="GO" id="GO:0004984">
    <property type="term" value="F:olfactory receptor activity"/>
    <property type="evidence" value="ECO:0007669"/>
    <property type="project" value="InterPro"/>
</dbReference>
<keyword evidence="4" id="KW-0552">Olfaction</keyword>
<accession>A0A8D8VT31</accession>
<evidence type="ECO:0000256" key="5">
    <source>
        <dbReference type="ARBA" id="ARBA00022989"/>
    </source>
</evidence>
<name>A0A8D8VT31_9HEMI</name>
<dbReference type="AlphaFoldDB" id="A0A8D8VT31"/>
<dbReference type="InterPro" id="IPR004117">
    <property type="entry name" value="7tm6_olfct_rcpt"/>
</dbReference>
<keyword evidence="8" id="KW-0807">Transducer</keyword>
<feature type="transmembrane region" description="Helical" evidence="9">
    <location>
        <begin position="38"/>
        <end position="56"/>
    </location>
</feature>
<dbReference type="EMBL" id="HBUF01087270">
    <property type="protein sequence ID" value="CAG6634693.1"/>
    <property type="molecule type" value="Transcribed_RNA"/>
</dbReference>
<evidence type="ECO:0000256" key="4">
    <source>
        <dbReference type="ARBA" id="ARBA00022725"/>
    </source>
</evidence>
<evidence type="ECO:0000313" key="10">
    <source>
        <dbReference type="EMBL" id="CAG6634693.1"/>
    </source>
</evidence>
<dbReference type="Pfam" id="PF02949">
    <property type="entry name" value="7tm_6"/>
    <property type="match status" value="1"/>
</dbReference>
<comment type="subcellular location">
    <subcellularLocation>
        <location evidence="1">Membrane</location>
        <topology evidence="1">Multi-pass membrane protein</topology>
    </subcellularLocation>
</comment>
<proteinExistence type="predicted"/>
<keyword evidence="5 9" id="KW-1133">Transmembrane helix</keyword>
<evidence type="ECO:0008006" key="11">
    <source>
        <dbReference type="Google" id="ProtNLM"/>
    </source>
</evidence>
<dbReference type="GO" id="GO:0007165">
    <property type="term" value="P:signal transduction"/>
    <property type="evidence" value="ECO:0007669"/>
    <property type="project" value="UniProtKB-KW"/>
</dbReference>
<organism evidence="10">
    <name type="scientific">Cacopsylla melanoneura</name>
    <dbReference type="NCBI Taxonomy" id="428564"/>
    <lineage>
        <taxon>Eukaryota</taxon>
        <taxon>Metazoa</taxon>
        <taxon>Ecdysozoa</taxon>
        <taxon>Arthropoda</taxon>
        <taxon>Hexapoda</taxon>
        <taxon>Insecta</taxon>
        <taxon>Pterygota</taxon>
        <taxon>Neoptera</taxon>
        <taxon>Paraneoptera</taxon>
        <taxon>Hemiptera</taxon>
        <taxon>Sternorrhyncha</taxon>
        <taxon>Psylloidea</taxon>
        <taxon>Psyllidae</taxon>
        <taxon>Psyllinae</taxon>
        <taxon>Cacopsylla</taxon>
    </lineage>
</organism>
<evidence type="ECO:0000256" key="8">
    <source>
        <dbReference type="ARBA" id="ARBA00023224"/>
    </source>
</evidence>
<feature type="transmembrane region" description="Helical" evidence="9">
    <location>
        <begin position="154"/>
        <end position="172"/>
    </location>
</feature>
<evidence type="ECO:0000256" key="1">
    <source>
        <dbReference type="ARBA" id="ARBA00004141"/>
    </source>
</evidence>
<sequence>MKLKELFRLVNPVWLWLTMKKYLKTFVSFRTDHPNQKIVLRPLFIFAEKIGILIMHEQDGGRRNIQSVYVFAIYSSLTILIGCHLYNTITRSVRYLPELLQAIVEDLYIGVLTYMSNYFRIHYGQLDSLMIILERMNRYSDAKVSQTCQKQSKLVLILLAIPVSIIGTNTALEALLPLSPDNLNIQRTVYNTTHPERRLPLHVRIPFVDETESWTYEILFLIQTYLLFLLFSMYNTVFSILPIILFYIQGQYKILSNYIEKVGQDHRDSHGDSIEYTNIETNHFHRVEKGKSKNVKLDFRNVVKMSVESKKQYEKTYIKQIVQYQQKLIMMHDKVRNNTRKHQANHTISAETDYDA</sequence>
<keyword evidence="3 9" id="KW-0812">Transmembrane</keyword>